<dbReference type="OrthoDB" id="2080112at2"/>
<accession>A0A4Z0R878</accession>
<evidence type="ECO:0000313" key="2">
    <source>
        <dbReference type="Proteomes" id="UP000298460"/>
    </source>
</evidence>
<keyword evidence="2" id="KW-1185">Reference proteome</keyword>
<gene>
    <name evidence="1" type="ORF">E4K67_11915</name>
</gene>
<dbReference type="AlphaFoldDB" id="A0A4Z0R878"/>
<protein>
    <recommendedName>
        <fullName evidence="3">ApeA N-terminal domain-containing protein</fullName>
    </recommendedName>
</protein>
<evidence type="ECO:0000313" key="1">
    <source>
        <dbReference type="EMBL" id="TGE38615.1"/>
    </source>
</evidence>
<reference evidence="1 2" key="1">
    <citation type="submission" date="2019-03" db="EMBL/GenBank/DDBJ databases">
        <title>Draft Genome Sequence of Desulfosporosinus fructosivorans Strain 63.6F, Isolated from Marine Sediment in the Baltic Sea.</title>
        <authorList>
            <person name="Hausmann B."/>
            <person name="Vandieken V."/>
            <person name="Pjevac P."/>
            <person name="Schreck K."/>
            <person name="Herbold C.W."/>
            <person name="Loy A."/>
        </authorList>
    </citation>
    <scope>NUCLEOTIDE SEQUENCE [LARGE SCALE GENOMIC DNA]</scope>
    <source>
        <strain evidence="1 2">63.6F</strain>
    </source>
</reference>
<evidence type="ECO:0008006" key="3">
    <source>
        <dbReference type="Google" id="ProtNLM"/>
    </source>
</evidence>
<name>A0A4Z0R878_9FIRM</name>
<comment type="caution">
    <text evidence="1">The sequence shown here is derived from an EMBL/GenBank/DDBJ whole genome shotgun (WGS) entry which is preliminary data.</text>
</comment>
<dbReference type="EMBL" id="SPQQ01000003">
    <property type="protein sequence ID" value="TGE38615.1"/>
    <property type="molecule type" value="Genomic_DNA"/>
</dbReference>
<dbReference type="Proteomes" id="UP000298460">
    <property type="component" value="Unassembled WGS sequence"/>
</dbReference>
<sequence>MQMSNYDGIAEISKNNRVPFHFENGEIEFYHGGNIRTLEEGKTSVVGQCYTALTGGMVYFHLPTPLVNYCAMNSTDELGRHQVRAISMGNIKHNVDFYIENYEEQSEFTQMRFAFSELDYFLPSSNACSLYGTEGNLTDLMFSRTPKEVVEFSFYYLERMINFTLRIYAEGKCGTRSTALTKTELLLKFEKTNDLDFFVRLFELVNDVFCFLCNRRNITLHSVTLDGERIQKYPLHKDRKTVIDERPVKTSQTLVIINKYKDNWESEKVIQKTIRYTALSARFEQLFLMFVNNKVSVFSVHSSIAARNLIDLKQSLHITAALEHYYREYIPDTPSEDAIEFYDEIKTLLQEYAENHTGKKKKKAKSLIKGISPEPSLMDKILKVYRGCPEWTGLDSVLDEWFGSQVDDLAEVANEWRNELAHEKGKYEPDKRVVSAIRLVEHLNYCIVLRQAGYCDQQIKKILEDLLVR</sequence>
<dbReference type="RefSeq" id="WP_135546837.1">
    <property type="nucleotide sequence ID" value="NZ_SPQQ01000003.1"/>
</dbReference>
<organism evidence="1 2">
    <name type="scientific">Desulfosporosinus fructosivorans</name>
    <dbReference type="NCBI Taxonomy" id="2018669"/>
    <lineage>
        <taxon>Bacteria</taxon>
        <taxon>Bacillati</taxon>
        <taxon>Bacillota</taxon>
        <taxon>Clostridia</taxon>
        <taxon>Eubacteriales</taxon>
        <taxon>Desulfitobacteriaceae</taxon>
        <taxon>Desulfosporosinus</taxon>
    </lineage>
</organism>
<proteinExistence type="predicted"/>